<dbReference type="EMBL" id="MNZT01000059">
    <property type="protein sequence ID" value="OIP97324.1"/>
    <property type="molecule type" value="Genomic_DNA"/>
</dbReference>
<proteinExistence type="predicted"/>
<sequence length="120" mass="13700">MLSHTFVSSDKSWIMHPVYFFLWWYGKAFVRLLFVLLYVLASVEDFFSVLVMFKAILTLQPLHQDFSVVGRGIGITIRLFWVGIGTLVLAFFFALALALALCWLTLPLVLIIGCVFTFLS</sequence>
<feature type="transmembrane region" description="Helical" evidence="1">
    <location>
        <begin position="98"/>
        <end position="119"/>
    </location>
</feature>
<keyword evidence="1" id="KW-0812">Transmembrane</keyword>
<name>A0A1J5IJU8_9BACT</name>
<keyword evidence="1" id="KW-0472">Membrane</keyword>
<evidence type="ECO:0000313" key="2">
    <source>
        <dbReference type="EMBL" id="OIP97324.1"/>
    </source>
</evidence>
<dbReference type="STRING" id="1817892.AUK40_03510"/>
<reference evidence="2 3" key="1">
    <citation type="journal article" date="2016" name="Environ. Microbiol.">
        <title>Genomic resolution of a cold subsurface aquifer community provides metabolic insights for novel microbes adapted to high CO concentrations.</title>
        <authorList>
            <person name="Probst A.J."/>
            <person name="Castelle C.J."/>
            <person name="Singh A."/>
            <person name="Brown C.T."/>
            <person name="Anantharaman K."/>
            <person name="Sharon I."/>
            <person name="Hug L.A."/>
            <person name="Burstein D."/>
            <person name="Emerson J.B."/>
            <person name="Thomas B.C."/>
            <person name="Banfield J.F."/>
        </authorList>
    </citation>
    <scope>NUCLEOTIDE SEQUENCE [LARGE SCALE GENOMIC DNA]</scope>
    <source>
        <strain evidence="2">CG2_30_54_11</strain>
    </source>
</reference>
<keyword evidence="1" id="KW-1133">Transmembrane helix</keyword>
<accession>A0A1J5IJU8</accession>
<gene>
    <name evidence="2" type="ORF">AUK40_03510</name>
</gene>
<evidence type="ECO:0000313" key="3">
    <source>
        <dbReference type="Proteomes" id="UP000183245"/>
    </source>
</evidence>
<evidence type="ECO:0000256" key="1">
    <source>
        <dbReference type="SAM" id="Phobius"/>
    </source>
</evidence>
<feature type="transmembrane region" description="Helical" evidence="1">
    <location>
        <begin position="75"/>
        <end position="92"/>
    </location>
</feature>
<dbReference type="AlphaFoldDB" id="A0A1J5IJU8"/>
<comment type="caution">
    <text evidence="2">The sequence shown here is derived from an EMBL/GenBank/DDBJ whole genome shotgun (WGS) entry which is preliminary data.</text>
</comment>
<feature type="transmembrane region" description="Helical" evidence="1">
    <location>
        <begin position="21"/>
        <end position="40"/>
    </location>
</feature>
<organism evidence="2 3">
    <name type="scientific">Candidatus Wirthbacteria bacterium CG2_30_54_11</name>
    <dbReference type="NCBI Taxonomy" id="1817892"/>
    <lineage>
        <taxon>Bacteria</taxon>
        <taxon>Candidatus Wirthbacteria</taxon>
    </lineage>
</organism>
<dbReference type="Proteomes" id="UP000183245">
    <property type="component" value="Unassembled WGS sequence"/>
</dbReference>
<protein>
    <submittedName>
        <fullName evidence="2">Uncharacterized protein</fullName>
    </submittedName>
</protein>